<evidence type="ECO:0000313" key="4">
    <source>
        <dbReference type="EMBL" id="CAG2246923.1"/>
    </source>
</evidence>
<dbReference type="OrthoDB" id="3598281at2759"/>
<dbReference type="Pfam" id="PF00350">
    <property type="entry name" value="Dynamin_N"/>
    <property type="match status" value="1"/>
</dbReference>
<dbReference type="InterPro" id="IPR027417">
    <property type="entry name" value="P-loop_NTPase"/>
</dbReference>
<feature type="coiled-coil region" evidence="1">
    <location>
        <begin position="366"/>
        <end position="444"/>
    </location>
</feature>
<proteinExistence type="predicted"/>
<dbReference type="EMBL" id="CAJPWZ010002886">
    <property type="protein sequence ID" value="CAG2246923.1"/>
    <property type="molecule type" value="Genomic_DNA"/>
</dbReference>
<evidence type="ECO:0000256" key="1">
    <source>
        <dbReference type="SAM" id="Coils"/>
    </source>
</evidence>
<name>A0A8S3ULF3_MYTED</name>
<dbReference type="PANTHER" id="PTHR36681:SF3">
    <property type="entry name" value="NUCLEAR GTPASE, GERMINAL CENTER-ASSOCIATED, TANDEM DUPLICATE 3"/>
    <property type="match status" value="1"/>
</dbReference>
<dbReference type="Gene3D" id="3.40.50.300">
    <property type="entry name" value="P-loop containing nucleotide triphosphate hydrolases"/>
    <property type="match status" value="1"/>
</dbReference>
<reference evidence="4" key="1">
    <citation type="submission" date="2021-03" db="EMBL/GenBank/DDBJ databases">
        <authorList>
            <person name="Bekaert M."/>
        </authorList>
    </citation>
    <scope>NUCLEOTIDE SEQUENCE</scope>
</reference>
<dbReference type="InterPro" id="IPR045063">
    <property type="entry name" value="Dynamin_N"/>
</dbReference>
<evidence type="ECO:0000313" key="5">
    <source>
        <dbReference type="Proteomes" id="UP000683360"/>
    </source>
</evidence>
<keyword evidence="1" id="KW-0175">Coiled coil</keyword>
<evidence type="ECO:0000256" key="2">
    <source>
        <dbReference type="SAM" id="MobiDB-lite"/>
    </source>
</evidence>
<dbReference type="AlphaFoldDB" id="A0A8S3ULF3"/>
<keyword evidence="5" id="KW-1185">Reference proteome</keyword>
<dbReference type="Proteomes" id="UP000683360">
    <property type="component" value="Unassembled WGS sequence"/>
</dbReference>
<sequence length="452" mass="51195">MSERKRSLSGPACSTPSKRKKYSCSYSKCWESEFKWVKPSERSQIDAYCTLCNSHINVSAGARNDLVRHSKTMTHSKLEKSQAESKGMASFFTKTKSVLADKVTNAETLFSYFVAEHNLSFAVTDHFTKLCKLMFSDSEIASGYSCGKTKTTQIEWENELQLLKKDLTDKNGKIKKVKPDPETEAGVAFLKMRAVYGKFETFEQLSRPTPVTRCLGKIETVKSRCSSTFRNKIDKYIENTSSKTGGQYWPIIKSVTIRIPHCSVCSNGCTLVDLPGVRDSNAARDRIAKDYLKNCSVILVVAEVHRASTSKTAKELLGDNFRRQLLMDGQYGNVAFICTKNDVLQPSELIRELELDEQTDSIEENLNLMMIKMDELKQTERSLKEEIQWLLVDINTLTNGVDELQKDITEITELVSLVDTQEENEQLEELRSDLQRKSVKLSLKQQAGMQSD</sequence>
<dbReference type="SUPFAM" id="SSF52540">
    <property type="entry name" value="P-loop containing nucleoside triphosphate hydrolases"/>
    <property type="match status" value="1"/>
</dbReference>
<accession>A0A8S3ULF3</accession>
<feature type="domain" description="Dynamin N-terminal" evidence="3">
    <location>
        <begin position="224"/>
        <end position="316"/>
    </location>
</feature>
<evidence type="ECO:0000259" key="3">
    <source>
        <dbReference type="Pfam" id="PF00350"/>
    </source>
</evidence>
<feature type="region of interest" description="Disordered" evidence="2">
    <location>
        <begin position="1"/>
        <end position="20"/>
    </location>
</feature>
<organism evidence="4 5">
    <name type="scientific">Mytilus edulis</name>
    <name type="common">Blue mussel</name>
    <dbReference type="NCBI Taxonomy" id="6550"/>
    <lineage>
        <taxon>Eukaryota</taxon>
        <taxon>Metazoa</taxon>
        <taxon>Spiralia</taxon>
        <taxon>Lophotrochozoa</taxon>
        <taxon>Mollusca</taxon>
        <taxon>Bivalvia</taxon>
        <taxon>Autobranchia</taxon>
        <taxon>Pteriomorphia</taxon>
        <taxon>Mytilida</taxon>
        <taxon>Mytiloidea</taxon>
        <taxon>Mytilidae</taxon>
        <taxon>Mytilinae</taxon>
        <taxon>Mytilus</taxon>
    </lineage>
</organism>
<comment type="caution">
    <text evidence="4">The sequence shown here is derived from an EMBL/GenBank/DDBJ whole genome shotgun (WGS) entry which is preliminary data.</text>
</comment>
<gene>
    <name evidence="4" type="ORF">MEDL_58895</name>
</gene>
<protein>
    <recommendedName>
        <fullName evidence="3">Dynamin N-terminal domain-containing protein</fullName>
    </recommendedName>
</protein>
<dbReference type="PANTHER" id="PTHR36681">
    <property type="entry name" value="NUCLEAR GTPASE, GERMINAL CENTER-ASSOCIATED, TANDEM DUPLICATE 3"/>
    <property type="match status" value="1"/>
</dbReference>